<reference evidence="1 2" key="1">
    <citation type="submission" date="2019-08" db="EMBL/GenBank/DDBJ databases">
        <title>Whole genome of Aphis craccivora.</title>
        <authorList>
            <person name="Voronova N.V."/>
            <person name="Shulinski R.S."/>
            <person name="Bandarenka Y.V."/>
            <person name="Zhorov D.G."/>
            <person name="Warner D."/>
        </authorList>
    </citation>
    <scope>NUCLEOTIDE SEQUENCE [LARGE SCALE GENOMIC DNA]</scope>
    <source>
        <strain evidence="1">180601</strain>
        <tissue evidence="1">Whole Body</tissue>
    </source>
</reference>
<dbReference type="Gene3D" id="3.30.420.10">
    <property type="entry name" value="Ribonuclease H-like superfamily/Ribonuclease H"/>
    <property type="match status" value="1"/>
</dbReference>
<accession>A0A6G0VX68</accession>
<evidence type="ECO:0000313" key="1">
    <source>
        <dbReference type="EMBL" id="KAF0712667.1"/>
    </source>
</evidence>
<protein>
    <submittedName>
        <fullName evidence="1">DDE 3 domain-containing protein</fullName>
    </submittedName>
</protein>
<comment type="caution">
    <text evidence="1">The sequence shown here is derived from an EMBL/GenBank/DDBJ whole genome shotgun (WGS) entry which is preliminary data.</text>
</comment>
<evidence type="ECO:0000313" key="2">
    <source>
        <dbReference type="Proteomes" id="UP000478052"/>
    </source>
</evidence>
<keyword evidence="2" id="KW-1185">Reference proteome</keyword>
<sequence length="145" mass="17115">MERNDIVAMHVKFLLKMCNLRQSNDTRPVVYLDETWVNQNNSRGQIWQNAQNMEGLKVPTGKGGRLLICHVGSRWENIKPKSIRQHGVKKHMTLEDHRKYLFGEVGVNAYQDNFSILRPTRDQYRYSTKTRPISRYPLNRFHSTN</sequence>
<proteinExistence type="predicted"/>
<dbReference type="Proteomes" id="UP000478052">
    <property type="component" value="Unassembled WGS sequence"/>
</dbReference>
<dbReference type="InterPro" id="IPR036397">
    <property type="entry name" value="RNaseH_sf"/>
</dbReference>
<gene>
    <name evidence="1" type="ORF">FWK35_00037304</name>
</gene>
<dbReference type="AlphaFoldDB" id="A0A6G0VX68"/>
<name>A0A6G0VX68_APHCR</name>
<dbReference type="OrthoDB" id="7460492at2759"/>
<organism evidence="1 2">
    <name type="scientific">Aphis craccivora</name>
    <name type="common">Cowpea aphid</name>
    <dbReference type="NCBI Taxonomy" id="307492"/>
    <lineage>
        <taxon>Eukaryota</taxon>
        <taxon>Metazoa</taxon>
        <taxon>Ecdysozoa</taxon>
        <taxon>Arthropoda</taxon>
        <taxon>Hexapoda</taxon>
        <taxon>Insecta</taxon>
        <taxon>Pterygota</taxon>
        <taxon>Neoptera</taxon>
        <taxon>Paraneoptera</taxon>
        <taxon>Hemiptera</taxon>
        <taxon>Sternorrhyncha</taxon>
        <taxon>Aphidomorpha</taxon>
        <taxon>Aphidoidea</taxon>
        <taxon>Aphididae</taxon>
        <taxon>Aphidini</taxon>
        <taxon>Aphis</taxon>
        <taxon>Aphis</taxon>
    </lineage>
</organism>
<dbReference type="GO" id="GO:0003676">
    <property type="term" value="F:nucleic acid binding"/>
    <property type="evidence" value="ECO:0007669"/>
    <property type="project" value="InterPro"/>
</dbReference>
<dbReference type="EMBL" id="VUJU01010862">
    <property type="protein sequence ID" value="KAF0712667.1"/>
    <property type="molecule type" value="Genomic_DNA"/>
</dbReference>